<dbReference type="RefSeq" id="WP_136853040.1">
    <property type="nucleotide sequence ID" value="NZ_SWCI01000005.1"/>
</dbReference>
<evidence type="ECO:0000313" key="7">
    <source>
        <dbReference type="EMBL" id="TKB48846.1"/>
    </source>
</evidence>
<name>A0A4U1BD29_9GAMM</name>
<accession>A0A4U1BD29</accession>
<dbReference type="Pfam" id="PF00669">
    <property type="entry name" value="Flagellin_N"/>
    <property type="match status" value="1"/>
</dbReference>
<keyword evidence="7" id="KW-0966">Cell projection</keyword>
<dbReference type="InterPro" id="IPR042187">
    <property type="entry name" value="Flagellin_C_sub2"/>
</dbReference>
<dbReference type="PRINTS" id="PR00207">
    <property type="entry name" value="FLAGELLIN"/>
</dbReference>
<dbReference type="Gene3D" id="6.10.10.10">
    <property type="entry name" value="Flagellar export chaperone, C-terminal domain"/>
    <property type="match status" value="1"/>
</dbReference>
<proteinExistence type="inferred from homology"/>
<evidence type="ECO:0000259" key="6">
    <source>
        <dbReference type="Pfam" id="PF00700"/>
    </source>
</evidence>
<dbReference type="AlphaFoldDB" id="A0A4U1BD29"/>
<evidence type="ECO:0000313" key="8">
    <source>
        <dbReference type="Proteomes" id="UP000305674"/>
    </source>
</evidence>
<keyword evidence="8" id="KW-1185">Reference proteome</keyword>
<feature type="domain" description="Flagellin C-terminal" evidence="6">
    <location>
        <begin position="191"/>
        <end position="274"/>
    </location>
</feature>
<dbReference type="EMBL" id="SWCI01000005">
    <property type="protein sequence ID" value="TKB48846.1"/>
    <property type="molecule type" value="Genomic_DNA"/>
</dbReference>
<dbReference type="PANTHER" id="PTHR42792:SF2">
    <property type="entry name" value="FLAGELLIN"/>
    <property type="match status" value="1"/>
</dbReference>
<evidence type="ECO:0000259" key="5">
    <source>
        <dbReference type="Pfam" id="PF00669"/>
    </source>
</evidence>
<dbReference type="InterPro" id="IPR001029">
    <property type="entry name" value="Flagellin_N"/>
</dbReference>
<dbReference type="Pfam" id="PF00700">
    <property type="entry name" value="Flagellin_C"/>
    <property type="match status" value="1"/>
</dbReference>
<protein>
    <recommendedName>
        <fullName evidence="4">Flagellin</fullName>
    </recommendedName>
</protein>
<keyword evidence="3 4" id="KW-0975">Bacterial flagellum</keyword>
<comment type="function">
    <text evidence="4">Flagellin is the subunit protein which polymerizes to form the filaments of bacterial flagella.</text>
</comment>
<organism evidence="7 8">
    <name type="scientific">Ferrimonas sediminicola</name>
    <dbReference type="NCBI Taxonomy" id="2569538"/>
    <lineage>
        <taxon>Bacteria</taxon>
        <taxon>Pseudomonadati</taxon>
        <taxon>Pseudomonadota</taxon>
        <taxon>Gammaproteobacteria</taxon>
        <taxon>Alteromonadales</taxon>
        <taxon>Ferrimonadaceae</taxon>
        <taxon>Ferrimonas</taxon>
    </lineage>
</organism>
<comment type="subcellular location">
    <subcellularLocation>
        <location evidence="4">Secreted</location>
    </subcellularLocation>
    <subcellularLocation>
        <location evidence="4">Bacterial flagellum</location>
    </subcellularLocation>
</comment>
<keyword evidence="7" id="KW-0969">Cilium</keyword>
<dbReference type="Proteomes" id="UP000305674">
    <property type="component" value="Unassembled WGS sequence"/>
</dbReference>
<gene>
    <name evidence="7" type="ORF">FCL40_09385</name>
</gene>
<evidence type="ECO:0000256" key="3">
    <source>
        <dbReference type="ARBA" id="ARBA00023143"/>
    </source>
</evidence>
<dbReference type="SUPFAM" id="SSF64518">
    <property type="entry name" value="Phase 1 flagellin"/>
    <property type="match status" value="1"/>
</dbReference>
<evidence type="ECO:0000256" key="1">
    <source>
        <dbReference type="ARBA" id="ARBA00005709"/>
    </source>
</evidence>
<evidence type="ECO:0000256" key="4">
    <source>
        <dbReference type="RuleBase" id="RU362073"/>
    </source>
</evidence>
<feature type="domain" description="Flagellin N-terminal" evidence="5">
    <location>
        <begin position="4"/>
        <end position="140"/>
    </location>
</feature>
<dbReference type="InterPro" id="IPR046358">
    <property type="entry name" value="Flagellin_C"/>
</dbReference>
<dbReference type="OrthoDB" id="9796789at2"/>
<comment type="similarity">
    <text evidence="1 4">Belongs to the bacterial flagellin family.</text>
</comment>
<keyword evidence="7" id="KW-0282">Flagellum</keyword>
<dbReference type="PANTHER" id="PTHR42792">
    <property type="entry name" value="FLAGELLIN"/>
    <property type="match status" value="1"/>
</dbReference>
<dbReference type="InterPro" id="IPR001492">
    <property type="entry name" value="Flagellin"/>
</dbReference>
<dbReference type="GO" id="GO:0005576">
    <property type="term" value="C:extracellular region"/>
    <property type="evidence" value="ECO:0007669"/>
    <property type="project" value="UniProtKB-SubCell"/>
</dbReference>
<evidence type="ECO:0000256" key="2">
    <source>
        <dbReference type="ARBA" id="ARBA00022525"/>
    </source>
</evidence>
<comment type="caution">
    <text evidence="7">The sequence shown here is derived from an EMBL/GenBank/DDBJ whole genome shotgun (WGS) entry which is preliminary data.</text>
</comment>
<dbReference type="GO" id="GO:0009288">
    <property type="term" value="C:bacterial-type flagellum"/>
    <property type="evidence" value="ECO:0007669"/>
    <property type="project" value="UniProtKB-SubCell"/>
</dbReference>
<dbReference type="GO" id="GO:0005198">
    <property type="term" value="F:structural molecule activity"/>
    <property type="evidence" value="ECO:0007669"/>
    <property type="project" value="UniProtKB-UniRule"/>
</dbReference>
<dbReference type="Gene3D" id="1.20.1330.10">
    <property type="entry name" value="f41 fragment of flagellin, N-terminal domain"/>
    <property type="match status" value="1"/>
</dbReference>
<keyword evidence="2 4" id="KW-0964">Secreted</keyword>
<sequence>MLSVHTNFPSLVAQNSVGSNNNALNSAMERLSTGLRINSAADDAAGLQIANRLNANVTGMNTAQRNIGDATSMLQTADGGLDEVNDIAMRMKELATQAANGVNSVDDMAALDAEFQELSAEIDRIVTKTEFAGNTLFAGTGLSSAAGVTFQIGADKTETLAVSIDVATDKIDSSLFTADLTTQANASTTMGEIDALIDNVGTHRATLGANINRLEHTANNLANVSQNTQAAAGRIMDADFATESAAMTKNQLLVQSGTNILARANQNTNLVMGLLG</sequence>
<reference evidence="7 8" key="1">
    <citation type="submission" date="2019-04" db="EMBL/GenBank/DDBJ databases">
        <authorList>
            <person name="Hwang J.C."/>
        </authorList>
    </citation>
    <scope>NUCLEOTIDE SEQUENCE [LARGE SCALE GENOMIC DNA]</scope>
    <source>
        <strain evidence="7 8">IMCC35001</strain>
    </source>
</reference>